<protein>
    <recommendedName>
        <fullName evidence="2">PF03932 family protein CutC</fullName>
    </recommendedName>
</protein>
<dbReference type="Gene3D" id="3.20.20.380">
    <property type="entry name" value="Copper homeostasis (CutC) domain"/>
    <property type="match status" value="1"/>
</dbReference>
<dbReference type="HAMAP" id="MF_00795">
    <property type="entry name" value="CutC"/>
    <property type="match status" value="1"/>
</dbReference>
<evidence type="ECO:0000256" key="1">
    <source>
        <dbReference type="ARBA" id="ARBA00007768"/>
    </source>
</evidence>
<evidence type="ECO:0000313" key="4">
    <source>
        <dbReference type="Proteomes" id="UP000593601"/>
    </source>
</evidence>
<dbReference type="Pfam" id="PF03932">
    <property type="entry name" value="CutC"/>
    <property type="match status" value="1"/>
</dbReference>
<dbReference type="Proteomes" id="UP000593601">
    <property type="component" value="Chromosome"/>
</dbReference>
<dbReference type="FunFam" id="3.20.20.380:FF:000001">
    <property type="entry name" value="Copper homeostasis protein CutC"/>
    <property type="match status" value="1"/>
</dbReference>
<dbReference type="RefSeq" id="WP_193734775.1">
    <property type="nucleotide sequence ID" value="NZ_CP063304.1"/>
</dbReference>
<sequence length="251" mass="28058">MKHITLEACVDSVESAVAAYKGGADRLELCQNLLIGGTTPDPWLFDEVRKKTDIRIHVLIRPRFGDFCYTDFEFKLICDAVDAYRRMGADGIVIGVLKADGSLDMERMNILMEKRGDMSVTLHRAFDVCKDPFTTLDQVINLGIDTILTSGQENLCIDGKDLIRELVQASEGKVAIQAGSGVNAQVIEELYPYTGATCYHMSGKIVLESPMTYRKTNVNMGAPGISEYEIWRTDEGKIKEARQIINRLQKR</sequence>
<name>A0A7M2RDM6_9FIRM</name>
<keyword evidence="4" id="KW-1185">Reference proteome</keyword>
<gene>
    <name evidence="2" type="primary">cutC</name>
    <name evidence="3" type="ORF">INP51_10340</name>
</gene>
<dbReference type="PANTHER" id="PTHR12598:SF0">
    <property type="entry name" value="COPPER HOMEOSTASIS PROTEIN CUTC HOMOLOG"/>
    <property type="match status" value="1"/>
</dbReference>
<accession>A0A7M2RDM6</accession>
<dbReference type="EMBL" id="CP063304">
    <property type="protein sequence ID" value="QOV18413.1"/>
    <property type="molecule type" value="Genomic_DNA"/>
</dbReference>
<dbReference type="SUPFAM" id="SSF110395">
    <property type="entry name" value="CutC-like"/>
    <property type="match status" value="1"/>
</dbReference>
<dbReference type="GO" id="GO:0005737">
    <property type="term" value="C:cytoplasm"/>
    <property type="evidence" value="ECO:0007669"/>
    <property type="project" value="UniProtKB-SubCell"/>
</dbReference>
<reference evidence="3 4" key="1">
    <citation type="submission" date="2020-10" db="EMBL/GenBank/DDBJ databases">
        <title>Blautia liquoris sp.nov., isolated from the mud in a fermentation cellar used for the production of Chinese strong-flavoured liquor.</title>
        <authorList>
            <person name="Lu L."/>
        </authorList>
    </citation>
    <scope>NUCLEOTIDE SEQUENCE [LARGE SCALE GENOMIC DNA]</scope>
    <source>
        <strain evidence="3 4">LZLJ-3</strain>
    </source>
</reference>
<dbReference type="GO" id="GO:0005507">
    <property type="term" value="F:copper ion binding"/>
    <property type="evidence" value="ECO:0007669"/>
    <property type="project" value="TreeGrafter"/>
</dbReference>
<organism evidence="3 4">
    <name type="scientific">Blautia liquoris</name>
    <dbReference type="NCBI Taxonomy" id="2779518"/>
    <lineage>
        <taxon>Bacteria</taxon>
        <taxon>Bacillati</taxon>
        <taxon>Bacillota</taxon>
        <taxon>Clostridia</taxon>
        <taxon>Lachnospirales</taxon>
        <taxon>Lachnospiraceae</taxon>
        <taxon>Blautia</taxon>
    </lineage>
</organism>
<dbReference type="AlphaFoldDB" id="A0A7M2RDM6"/>
<evidence type="ECO:0000256" key="2">
    <source>
        <dbReference type="HAMAP-Rule" id="MF_00795"/>
    </source>
</evidence>
<comment type="subcellular location">
    <subcellularLocation>
        <location evidence="2">Cytoplasm</location>
    </subcellularLocation>
</comment>
<keyword evidence="2" id="KW-0963">Cytoplasm</keyword>
<comment type="caution">
    <text evidence="2">Once thought to be involved in copper homeostasis, experiments in E.coli have shown this is not the case.</text>
</comment>
<dbReference type="InterPro" id="IPR036822">
    <property type="entry name" value="CutC-like_dom_sf"/>
</dbReference>
<evidence type="ECO:0000313" key="3">
    <source>
        <dbReference type="EMBL" id="QOV18413.1"/>
    </source>
</evidence>
<dbReference type="KEGG" id="bliq:INP51_10340"/>
<proteinExistence type="inferred from homology"/>
<dbReference type="InterPro" id="IPR005627">
    <property type="entry name" value="CutC-like"/>
</dbReference>
<dbReference type="PANTHER" id="PTHR12598">
    <property type="entry name" value="COPPER HOMEOSTASIS PROTEIN CUTC"/>
    <property type="match status" value="1"/>
</dbReference>
<comment type="similarity">
    <text evidence="1 2">Belongs to the CutC family.</text>
</comment>